<dbReference type="VEuPathDB" id="GiardiaDB:GMRT_23990"/>
<dbReference type="EMBL" id="VDLU01000004">
    <property type="protein sequence ID" value="TNJ26989.1"/>
    <property type="molecule type" value="Genomic_DNA"/>
</dbReference>
<comment type="caution">
    <text evidence="2">The sequence shown here is derived from an EMBL/GenBank/DDBJ whole genome shotgun (WGS) entry which is preliminary data.</text>
</comment>
<gene>
    <name evidence="2" type="ORF">GMRT_23990</name>
</gene>
<evidence type="ECO:0000256" key="1">
    <source>
        <dbReference type="SAM" id="MobiDB-lite"/>
    </source>
</evidence>
<accession>A0A4Z1T349</accession>
<feature type="region of interest" description="Disordered" evidence="1">
    <location>
        <begin position="46"/>
        <end position="68"/>
    </location>
</feature>
<dbReference type="Proteomes" id="UP000315496">
    <property type="component" value="Chromosome 4"/>
</dbReference>
<feature type="region of interest" description="Disordered" evidence="1">
    <location>
        <begin position="108"/>
        <end position="137"/>
    </location>
</feature>
<name>A0A4Z1T349_GIAMU</name>
<reference evidence="2 3" key="1">
    <citation type="submission" date="2019-05" db="EMBL/GenBank/DDBJ databases">
        <title>The compact genome of Giardia muris reveals important steps in the evolution of intestinal protozoan parasites.</title>
        <authorList>
            <person name="Xu F."/>
            <person name="Jimenez-Gonzalez A."/>
            <person name="Einarsson E."/>
            <person name="Astvaldsson A."/>
            <person name="Peirasmaki D."/>
            <person name="Eckmann L."/>
            <person name="Andersson J.O."/>
            <person name="Svard S.G."/>
            <person name="Jerlstrom-Hultqvist J."/>
        </authorList>
    </citation>
    <scope>NUCLEOTIDE SEQUENCE [LARGE SCALE GENOMIC DNA]</scope>
    <source>
        <strain evidence="2 3">Roberts-Thomson</strain>
    </source>
</reference>
<dbReference type="AlphaFoldDB" id="A0A4Z1T349"/>
<sequence length="271" mass="29955">MASIRPLGRTCFSIGETYASVSSLQRRGTPPRWRALRLAPRPARSLSLSCRSPREAGMATTDAPNMCPGVEGRPNASPDEFHRHQHCLSVEAPFEIEGAKTMPSSLERKEEAGTLPGHDRAQGTRHEFCPSTSVRREDCPHGGNRPWWCQAAHKQGGGITRRWWRYGSALGPVSASRCRRGLNASRRVRIPGRTSGIALSPEDVRIKTLRLILYAGSIRGCANGNRTLWYAECRRTTPRRWLLTLGGSKPSLSSVPIVPPSWKYTSSPACF</sequence>
<protein>
    <submittedName>
        <fullName evidence="2">Uncharacterized protein</fullName>
    </submittedName>
</protein>
<evidence type="ECO:0000313" key="3">
    <source>
        <dbReference type="Proteomes" id="UP000315496"/>
    </source>
</evidence>
<organism evidence="2 3">
    <name type="scientific">Giardia muris</name>
    <dbReference type="NCBI Taxonomy" id="5742"/>
    <lineage>
        <taxon>Eukaryota</taxon>
        <taxon>Metamonada</taxon>
        <taxon>Diplomonadida</taxon>
        <taxon>Hexamitidae</taxon>
        <taxon>Giardiinae</taxon>
        <taxon>Giardia</taxon>
    </lineage>
</organism>
<keyword evidence="3" id="KW-1185">Reference proteome</keyword>
<evidence type="ECO:0000313" key="2">
    <source>
        <dbReference type="EMBL" id="TNJ26989.1"/>
    </source>
</evidence>
<proteinExistence type="predicted"/>